<evidence type="ECO:0000256" key="1">
    <source>
        <dbReference type="SAM" id="Phobius"/>
    </source>
</evidence>
<reference evidence="2" key="2">
    <citation type="submission" date="2023-01" db="EMBL/GenBank/DDBJ databases">
        <title>Draft genome sequence of Sneathiella chinensis strain NBRC 103408.</title>
        <authorList>
            <person name="Sun Q."/>
            <person name="Mori K."/>
        </authorList>
    </citation>
    <scope>NUCLEOTIDE SEQUENCE</scope>
    <source>
        <strain evidence="2">NBRC 103408</strain>
    </source>
</reference>
<name>A0ABQ5U516_9PROT</name>
<evidence type="ECO:0000313" key="3">
    <source>
        <dbReference type="Proteomes" id="UP001161409"/>
    </source>
</evidence>
<feature type="transmembrane region" description="Helical" evidence="1">
    <location>
        <begin position="137"/>
        <end position="159"/>
    </location>
</feature>
<keyword evidence="1" id="KW-0472">Membrane</keyword>
<feature type="transmembrane region" description="Helical" evidence="1">
    <location>
        <begin position="64"/>
        <end position="82"/>
    </location>
</feature>
<evidence type="ECO:0008006" key="4">
    <source>
        <dbReference type="Google" id="ProtNLM"/>
    </source>
</evidence>
<reference evidence="2" key="1">
    <citation type="journal article" date="2014" name="Int. J. Syst. Evol. Microbiol.">
        <title>Complete genome of a new Firmicutes species belonging to the dominant human colonic microbiota ('Ruminococcus bicirculans') reveals two chromosomes and a selective capacity to utilize plant glucans.</title>
        <authorList>
            <consortium name="NISC Comparative Sequencing Program"/>
            <person name="Wegmann U."/>
            <person name="Louis P."/>
            <person name="Goesmann A."/>
            <person name="Henrissat B."/>
            <person name="Duncan S.H."/>
            <person name="Flint H.J."/>
        </authorList>
    </citation>
    <scope>NUCLEOTIDE SEQUENCE</scope>
    <source>
        <strain evidence="2">NBRC 103408</strain>
    </source>
</reference>
<organism evidence="2 3">
    <name type="scientific">Sneathiella chinensis</name>
    <dbReference type="NCBI Taxonomy" id="349750"/>
    <lineage>
        <taxon>Bacteria</taxon>
        <taxon>Pseudomonadati</taxon>
        <taxon>Pseudomonadota</taxon>
        <taxon>Alphaproteobacteria</taxon>
        <taxon>Sneathiellales</taxon>
        <taxon>Sneathiellaceae</taxon>
        <taxon>Sneathiella</taxon>
    </lineage>
</organism>
<keyword evidence="1" id="KW-1133">Transmembrane helix</keyword>
<keyword evidence="1" id="KW-0812">Transmembrane</keyword>
<keyword evidence="3" id="KW-1185">Reference proteome</keyword>
<dbReference type="Pfam" id="PF09948">
    <property type="entry name" value="PpoB2"/>
    <property type="match status" value="1"/>
</dbReference>
<dbReference type="InterPro" id="IPR018688">
    <property type="entry name" value="PpoB2-like"/>
</dbReference>
<protein>
    <recommendedName>
        <fullName evidence="4">DUF2182 domain-containing protein</fullName>
    </recommendedName>
</protein>
<dbReference type="RefSeq" id="WP_169562108.1">
    <property type="nucleotide sequence ID" value="NZ_BSNF01000007.1"/>
</dbReference>
<feature type="transmembrane region" description="Helical" evidence="1">
    <location>
        <begin position="190"/>
        <end position="214"/>
    </location>
</feature>
<feature type="transmembrane region" description="Helical" evidence="1">
    <location>
        <begin position="9"/>
        <end position="28"/>
    </location>
</feature>
<feature type="transmembrane region" description="Helical" evidence="1">
    <location>
        <begin position="250"/>
        <end position="274"/>
    </location>
</feature>
<proteinExistence type="predicted"/>
<comment type="caution">
    <text evidence="2">The sequence shown here is derived from an EMBL/GenBank/DDBJ whole genome shotgun (WGS) entry which is preliminary data.</text>
</comment>
<gene>
    <name evidence="2" type="ORF">GCM10007924_20290</name>
</gene>
<evidence type="ECO:0000313" key="2">
    <source>
        <dbReference type="EMBL" id="GLQ06808.1"/>
    </source>
</evidence>
<dbReference type="Proteomes" id="UP001161409">
    <property type="component" value="Unassembled WGS sequence"/>
</dbReference>
<sequence>MTRASHRSLFLPLMAGLVLLSWGLLFLWGSSSYGRYLNHGTWDDRALIAALCQSLPAGELVLPLVLYVGGWVLMLVVMMLPTTLPLLEIFRRLTRKRPDAGRLMLFLIAGYLGIWTAFGVVAHALDWGLFQIVSQSSWLQLNGWVMGAVILFTAGLFQFSPLKYRCLEKCRTPLSFVVERWRGRQHGRQAFLLGVHHGLFCVGCCWALMMLMFVVGTGNLGWMLVLAVLMGIEKNTAWGQRISVPLGLGLLFWAGLLVYQNLLSGPFVLALVGWSAP</sequence>
<dbReference type="EMBL" id="BSNF01000007">
    <property type="protein sequence ID" value="GLQ06808.1"/>
    <property type="molecule type" value="Genomic_DNA"/>
</dbReference>
<accession>A0ABQ5U516</accession>
<feature type="transmembrane region" description="Helical" evidence="1">
    <location>
        <begin position="103"/>
        <end position="125"/>
    </location>
</feature>